<dbReference type="InterPro" id="IPR025263">
    <property type="entry name" value="YhdP_central"/>
</dbReference>
<dbReference type="Pfam" id="PF13116">
    <property type="entry name" value="YhdP"/>
    <property type="match status" value="1"/>
</dbReference>
<evidence type="ECO:0000313" key="2">
    <source>
        <dbReference type="EMBL" id="MBF6058631.1"/>
    </source>
</evidence>
<evidence type="ECO:0000259" key="1">
    <source>
        <dbReference type="Pfam" id="PF13116"/>
    </source>
</evidence>
<name>A0ABS0BXV5_9GAMM</name>
<dbReference type="InterPro" id="IPR011836">
    <property type="entry name" value="YhdP"/>
</dbReference>
<sequence length="1260" mass="139766">MLIKRVHQLLHLLFAVFLVYLLVTRAVITWVQVAPQQSVDFVEWLTDAEVKFKDVSIEQNLLGFRVDLDGAYFKNGSYEFQARKALVDVNLFAWLWPGWSIGSEIDIEEGYLSRGSGSKELTSEPSNVLGVQDFDVARLWQKVRISDFVVSNLIYPDLTLHINNLRSLKGAQLNLAAEFGVRYDKFLDYERFNLTASFTPSEWKGIGSGTLNINSFSPLRFERIEKLLPSSWSGVLPKGDMLLDAKVAVSQSQLSSVVLNVNGQSLNWSSSVNRVKNLPKSMGVELSWVLEHRNIHREFRDWRFQVSKMQLDNRFIETVSPLVLYFDDKSLLHFEAKAVDIDPFKNMIKSAISNPHIYAMFDQAAELSISDLHGLLNWQTLTLEDLSVKVDKLTVPKTEFPSLAVQNLQINKRPDGFEFTTNLPVWMVDTRIHSGAIRVDLPKRWSLVKDNTSWALEDFKFFVDKIPFGLSLRADDSFTQLEGELQVRVNNMSTLKQYLPYGFMSKPLTKWLSTALVDGKNIILKSSLKGDVSKFPFNDGGGDFSVTGEVDDVKLNFDSKWPMIEHAKVYLRYQPHTLNIRSESVDMGDGVLAKKVAVKIADLNKHDIAVNISGNVSATMDQVSGYLNRTPVKALTGLGSVLDGAKPLQGRADIRLDSIWIPVSGFDGVGEKVKGHVKLEQASLNFHSKLSLSSINGELDVSEKGVSADRLDFIVAADRLKGNGQVKVTTDSKSKQIMILGNGALKDASQQLFAGSLPWTANMTVPFSAEKASNLALNIPLSTAKSRFPAPFDERALSKSAIKLNVGFAEKTIDLQASVASLLAVKGDWRKGKGNYAPRAVYVSLGKGGISGTKLQPGLFVSGNIGRVDFDQWLQFIENSGLKNQYSDSGGQLQWRKSTLNIGELMVKNHPLKDLLLSWHEDKQQIILKVENEILASEVTFSGEEKLDVKVDRLDFVTADTRPELAEKSDQQCVKPVENTFPWKLLTFDGDDISIDGRKIDHLNFHIDKTNTGYKIPDLKGGFGNGAGAIQGDFVYDYSQNSSLLNMAITSKNVASVTKFLKLKSGFTGKSADVKLALNWLGELECFSTVRAKGGINFQLKDGVIEDVEPGFARLLGLLSVESLARRLQLDLKDVTNKGMVYDEIKGQAKLENGFLSLDDFALKAPSANVSMKGQIDIQKESFDLKADVTPAVGSSLPTIAALVGAANPLTALAVYTLMKVLPGINENLITYRFAITGPWMNPNIKQLEEKRSSIDFGNE</sequence>
<comment type="caution">
    <text evidence="2">The sequence shown here is derived from an EMBL/GenBank/DDBJ whole genome shotgun (WGS) entry which is preliminary data.</text>
</comment>
<keyword evidence="3" id="KW-1185">Reference proteome</keyword>
<dbReference type="PANTHER" id="PTHR38690">
    <property type="entry name" value="PROTEASE-RELATED"/>
    <property type="match status" value="1"/>
</dbReference>
<dbReference type="EMBL" id="JACBGI020000023">
    <property type="protein sequence ID" value="MBF6058631.1"/>
    <property type="molecule type" value="Genomic_DNA"/>
</dbReference>
<dbReference type="Proteomes" id="UP001193680">
    <property type="component" value="Unassembled WGS sequence"/>
</dbReference>
<feature type="domain" description="YhdP central" evidence="1">
    <location>
        <begin position="7"/>
        <end position="1245"/>
    </location>
</feature>
<reference evidence="2 3" key="2">
    <citation type="submission" date="2020-11" db="EMBL/GenBank/DDBJ databases">
        <title>Sulfur oxidizing isolate from Hospital Hole Sinkhole.</title>
        <authorList>
            <person name="Scott K.M."/>
        </authorList>
    </citation>
    <scope>NUCLEOTIDE SEQUENCE [LARGE SCALE GENOMIC DNA]</scope>
    <source>
        <strain evidence="2 3">HH1</strain>
    </source>
</reference>
<protein>
    <recommendedName>
        <fullName evidence="1">YhdP central domain-containing protein</fullName>
    </recommendedName>
</protein>
<organism evidence="2 3">
    <name type="scientific">Thiomicrorhabdus heinhorstiae</name>
    <dbReference type="NCBI Taxonomy" id="2748010"/>
    <lineage>
        <taxon>Bacteria</taxon>
        <taxon>Pseudomonadati</taxon>
        <taxon>Pseudomonadota</taxon>
        <taxon>Gammaproteobacteria</taxon>
        <taxon>Thiotrichales</taxon>
        <taxon>Piscirickettsiaceae</taxon>
        <taxon>Thiomicrorhabdus</taxon>
    </lineage>
</organism>
<proteinExistence type="predicted"/>
<dbReference type="RefSeq" id="WP_185978777.1">
    <property type="nucleotide sequence ID" value="NZ_JACBGI020000023.1"/>
</dbReference>
<accession>A0ABS0BXV5</accession>
<evidence type="ECO:0000313" key="3">
    <source>
        <dbReference type="Proteomes" id="UP001193680"/>
    </source>
</evidence>
<dbReference type="PANTHER" id="PTHR38690:SF1">
    <property type="entry name" value="PROTEASE"/>
    <property type="match status" value="1"/>
</dbReference>
<reference evidence="2 3" key="1">
    <citation type="submission" date="2020-06" db="EMBL/GenBank/DDBJ databases">
        <authorList>
            <person name="Scott K."/>
        </authorList>
    </citation>
    <scope>NUCLEOTIDE SEQUENCE [LARGE SCALE GENOMIC DNA]</scope>
    <source>
        <strain evidence="2 3">HH1</strain>
    </source>
</reference>
<gene>
    <name evidence="2" type="ORF">H8792_009785</name>
</gene>